<proteinExistence type="predicted"/>
<evidence type="ECO:0000256" key="1">
    <source>
        <dbReference type="SAM" id="MobiDB-lite"/>
    </source>
</evidence>
<gene>
    <name evidence="2" type="ORF">K452DRAFT_38772</name>
</gene>
<evidence type="ECO:0000313" key="3">
    <source>
        <dbReference type="Proteomes" id="UP000799438"/>
    </source>
</evidence>
<sequence>MCFSANHGLDPLFSSLSLSLSRVSLALPALRSTSTLLSLSFSLLLIPFSSTTRLPPPTTTHDHDHYHSAAVVVPPILRLRCAASHASESPVSTHARTPTTTMDSRPSQGRPFQSSASQSSHPAAYPQYGPPTASQPPVHVPFSDPFQHRDPFLPSAQQRRGSYGLQGGTERGWGNSSGAAR</sequence>
<evidence type="ECO:0000313" key="2">
    <source>
        <dbReference type="EMBL" id="KAF2141385.1"/>
    </source>
</evidence>
<feature type="region of interest" description="Disordered" evidence="1">
    <location>
        <begin position="87"/>
        <end position="181"/>
    </location>
</feature>
<dbReference type="Proteomes" id="UP000799438">
    <property type="component" value="Unassembled WGS sequence"/>
</dbReference>
<dbReference type="AlphaFoldDB" id="A0A6A6BDL8"/>
<name>A0A6A6BDL8_9PEZI</name>
<feature type="compositionally biased region" description="Low complexity" evidence="1">
    <location>
        <begin position="111"/>
        <end position="127"/>
    </location>
</feature>
<dbReference type="GeneID" id="54304107"/>
<reference evidence="2" key="1">
    <citation type="journal article" date="2020" name="Stud. Mycol.">
        <title>101 Dothideomycetes genomes: a test case for predicting lifestyles and emergence of pathogens.</title>
        <authorList>
            <person name="Haridas S."/>
            <person name="Albert R."/>
            <person name="Binder M."/>
            <person name="Bloem J."/>
            <person name="Labutti K."/>
            <person name="Salamov A."/>
            <person name="Andreopoulos B."/>
            <person name="Baker S."/>
            <person name="Barry K."/>
            <person name="Bills G."/>
            <person name="Bluhm B."/>
            <person name="Cannon C."/>
            <person name="Castanera R."/>
            <person name="Culley D."/>
            <person name="Daum C."/>
            <person name="Ezra D."/>
            <person name="Gonzalez J."/>
            <person name="Henrissat B."/>
            <person name="Kuo A."/>
            <person name="Liang C."/>
            <person name="Lipzen A."/>
            <person name="Lutzoni F."/>
            <person name="Magnuson J."/>
            <person name="Mondo S."/>
            <person name="Nolan M."/>
            <person name="Ohm R."/>
            <person name="Pangilinan J."/>
            <person name="Park H.-J."/>
            <person name="Ramirez L."/>
            <person name="Alfaro M."/>
            <person name="Sun H."/>
            <person name="Tritt A."/>
            <person name="Yoshinaga Y."/>
            <person name="Zwiers L.-H."/>
            <person name="Turgeon B."/>
            <person name="Goodwin S."/>
            <person name="Spatafora J."/>
            <person name="Crous P."/>
            <person name="Grigoriev I."/>
        </authorList>
    </citation>
    <scope>NUCLEOTIDE SEQUENCE</scope>
    <source>
        <strain evidence="2">CBS 121167</strain>
    </source>
</reference>
<dbReference type="RefSeq" id="XP_033397098.1">
    <property type="nucleotide sequence ID" value="XM_033546601.1"/>
</dbReference>
<dbReference type="EMBL" id="ML995487">
    <property type="protein sequence ID" value="KAF2141385.1"/>
    <property type="molecule type" value="Genomic_DNA"/>
</dbReference>
<feature type="compositionally biased region" description="Polar residues" evidence="1">
    <location>
        <begin position="87"/>
        <end position="107"/>
    </location>
</feature>
<accession>A0A6A6BDL8</accession>
<keyword evidence="3" id="KW-1185">Reference proteome</keyword>
<protein>
    <submittedName>
        <fullName evidence="2">Uncharacterized protein</fullName>
    </submittedName>
</protein>
<organism evidence="2 3">
    <name type="scientific">Aplosporella prunicola CBS 121167</name>
    <dbReference type="NCBI Taxonomy" id="1176127"/>
    <lineage>
        <taxon>Eukaryota</taxon>
        <taxon>Fungi</taxon>
        <taxon>Dikarya</taxon>
        <taxon>Ascomycota</taxon>
        <taxon>Pezizomycotina</taxon>
        <taxon>Dothideomycetes</taxon>
        <taxon>Dothideomycetes incertae sedis</taxon>
        <taxon>Botryosphaeriales</taxon>
        <taxon>Aplosporellaceae</taxon>
        <taxon>Aplosporella</taxon>
    </lineage>
</organism>